<evidence type="ECO:0000256" key="16">
    <source>
        <dbReference type="ARBA" id="ARBA00049902"/>
    </source>
</evidence>
<feature type="transmembrane region" description="Helical" evidence="18">
    <location>
        <begin position="64"/>
        <end position="83"/>
    </location>
</feature>
<dbReference type="InterPro" id="IPR018365">
    <property type="entry name" value="Cell_cycle_FtsW-rel_CS"/>
</dbReference>
<dbReference type="KEGG" id="sapp:SAC06_06830"/>
<dbReference type="PROSITE" id="PS00428">
    <property type="entry name" value="FTSW_RODA_SPOVE"/>
    <property type="match status" value="1"/>
</dbReference>
<feature type="transmembrane region" description="Helical" evidence="18">
    <location>
        <begin position="323"/>
        <end position="342"/>
    </location>
</feature>
<dbReference type="Pfam" id="PF01098">
    <property type="entry name" value="FTSW_RODA_SPOVE"/>
    <property type="match status" value="1"/>
</dbReference>
<comment type="similarity">
    <text evidence="12">Belongs to the SEDS family. FtsW subfamily.</text>
</comment>
<feature type="transmembrane region" description="Helical" evidence="18">
    <location>
        <begin position="362"/>
        <end position="382"/>
    </location>
</feature>
<dbReference type="GO" id="GO:0015648">
    <property type="term" value="F:lipid-linked peptidoglycan transporter activity"/>
    <property type="evidence" value="ECO:0007669"/>
    <property type="project" value="TreeGrafter"/>
</dbReference>
<evidence type="ECO:0000313" key="19">
    <source>
        <dbReference type="EMBL" id="XBW07360.1"/>
    </source>
</evidence>
<evidence type="ECO:0000256" key="6">
    <source>
        <dbReference type="ARBA" id="ARBA00022960"/>
    </source>
</evidence>
<evidence type="ECO:0000256" key="4">
    <source>
        <dbReference type="ARBA" id="ARBA00022679"/>
    </source>
</evidence>
<evidence type="ECO:0000256" key="8">
    <source>
        <dbReference type="ARBA" id="ARBA00022989"/>
    </source>
</evidence>
<evidence type="ECO:0000256" key="14">
    <source>
        <dbReference type="ARBA" id="ARBA00041418"/>
    </source>
</evidence>
<evidence type="ECO:0000256" key="15">
    <source>
        <dbReference type="ARBA" id="ARBA00044770"/>
    </source>
</evidence>
<comment type="function">
    <text evidence="17">Peptidoglycan polymerase that is essential for cell division.</text>
</comment>
<evidence type="ECO:0000256" key="9">
    <source>
        <dbReference type="ARBA" id="ARBA00023136"/>
    </source>
</evidence>
<feature type="transmembrane region" description="Helical" evidence="18">
    <location>
        <begin position="184"/>
        <end position="200"/>
    </location>
</feature>
<comment type="catalytic activity">
    <reaction evidence="16">
        <text>[GlcNAc-(1-&gt;4)-Mur2Ac(oyl-L-Ala-gamma-D-Glu-L-Lys-D-Ala-D-Ala)](n)-di-trans,octa-cis-undecaprenyl diphosphate + beta-D-GlcNAc-(1-&gt;4)-Mur2Ac(oyl-L-Ala-gamma-D-Glu-L-Lys-D-Ala-D-Ala)-di-trans,octa-cis-undecaprenyl diphosphate = [GlcNAc-(1-&gt;4)-Mur2Ac(oyl-L-Ala-gamma-D-Glu-L-Lys-D-Ala-D-Ala)](n+1)-di-trans,octa-cis-undecaprenyl diphosphate + di-trans,octa-cis-undecaprenyl diphosphate + H(+)</text>
        <dbReference type="Rhea" id="RHEA:23708"/>
        <dbReference type="Rhea" id="RHEA-COMP:9602"/>
        <dbReference type="Rhea" id="RHEA-COMP:9603"/>
        <dbReference type="ChEBI" id="CHEBI:15378"/>
        <dbReference type="ChEBI" id="CHEBI:58405"/>
        <dbReference type="ChEBI" id="CHEBI:60033"/>
        <dbReference type="ChEBI" id="CHEBI:78435"/>
        <dbReference type="EC" id="2.4.99.28"/>
    </reaction>
</comment>
<organism evidence="19">
    <name type="scientific">Scrofimicrobium appendicitidis</name>
    <dbReference type="NCBI Taxonomy" id="3079930"/>
    <lineage>
        <taxon>Bacteria</taxon>
        <taxon>Bacillati</taxon>
        <taxon>Actinomycetota</taxon>
        <taxon>Actinomycetes</taxon>
        <taxon>Actinomycetales</taxon>
        <taxon>Actinomycetaceae</taxon>
        <taxon>Scrofimicrobium</taxon>
    </lineage>
</organism>
<evidence type="ECO:0000256" key="17">
    <source>
        <dbReference type="ARBA" id="ARBA00049966"/>
    </source>
</evidence>
<keyword evidence="8 18" id="KW-1133">Transmembrane helix</keyword>
<dbReference type="EMBL" id="CP138335">
    <property type="protein sequence ID" value="XBW07360.1"/>
    <property type="molecule type" value="Genomic_DNA"/>
</dbReference>
<evidence type="ECO:0000256" key="10">
    <source>
        <dbReference type="ARBA" id="ARBA00032370"/>
    </source>
</evidence>
<feature type="transmembrane region" description="Helical" evidence="18">
    <location>
        <begin position="206"/>
        <end position="224"/>
    </location>
</feature>
<evidence type="ECO:0000256" key="12">
    <source>
        <dbReference type="ARBA" id="ARBA00038053"/>
    </source>
</evidence>
<dbReference type="AlphaFoldDB" id="A0AAU7V4K7"/>
<proteinExistence type="inferred from homology"/>
<dbReference type="GO" id="GO:0005886">
    <property type="term" value="C:plasma membrane"/>
    <property type="evidence" value="ECO:0007669"/>
    <property type="project" value="TreeGrafter"/>
</dbReference>
<dbReference type="GO" id="GO:0008955">
    <property type="term" value="F:peptidoglycan glycosyltransferase activity"/>
    <property type="evidence" value="ECO:0007669"/>
    <property type="project" value="UniProtKB-EC"/>
</dbReference>
<keyword evidence="7" id="KW-0573">Peptidoglycan synthesis</keyword>
<keyword evidence="5 18" id="KW-0812">Transmembrane</keyword>
<reference evidence="19" key="1">
    <citation type="submission" date="2023-11" db="EMBL/GenBank/DDBJ databases">
        <title>Scrofimicrobium hongkongense sp. nov., isolated from a patient with peritonitis.</title>
        <authorList>
            <person name="Lao H.Y."/>
            <person name="Wong A.Y.P."/>
            <person name="Ng T.L."/>
            <person name="Wong R.Y.L."/>
            <person name="Yau M.C.Y."/>
            <person name="Lam J.Y.W."/>
            <person name="Siu G.K.H."/>
        </authorList>
    </citation>
    <scope>NUCLEOTIDE SEQUENCE</scope>
    <source>
        <strain evidence="19">R131</strain>
    </source>
</reference>
<keyword evidence="4" id="KW-0808">Transferase</keyword>
<dbReference type="EC" id="2.4.99.28" evidence="15"/>
<name>A0AAU7V4K7_9ACTO</name>
<feature type="transmembrane region" description="Helical" evidence="18">
    <location>
        <begin position="285"/>
        <end position="311"/>
    </location>
</feature>
<keyword evidence="3" id="KW-0328">Glycosyltransferase</keyword>
<evidence type="ECO:0000256" key="13">
    <source>
        <dbReference type="ARBA" id="ARBA00041185"/>
    </source>
</evidence>
<evidence type="ECO:0000256" key="11">
    <source>
        <dbReference type="ARBA" id="ARBA00033270"/>
    </source>
</evidence>
<gene>
    <name evidence="19" type="ORF">SAC06_06830</name>
</gene>
<evidence type="ECO:0000256" key="5">
    <source>
        <dbReference type="ARBA" id="ARBA00022692"/>
    </source>
</evidence>
<evidence type="ECO:0000256" key="3">
    <source>
        <dbReference type="ARBA" id="ARBA00022676"/>
    </source>
</evidence>
<keyword evidence="9 18" id="KW-0472">Membrane</keyword>
<evidence type="ECO:0000256" key="18">
    <source>
        <dbReference type="SAM" id="Phobius"/>
    </source>
</evidence>
<evidence type="ECO:0000256" key="1">
    <source>
        <dbReference type="ARBA" id="ARBA00004141"/>
    </source>
</evidence>
<dbReference type="PANTHER" id="PTHR30474">
    <property type="entry name" value="CELL CYCLE PROTEIN"/>
    <property type="match status" value="1"/>
</dbReference>
<dbReference type="GO" id="GO:0051301">
    <property type="term" value="P:cell division"/>
    <property type="evidence" value="ECO:0007669"/>
    <property type="project" value="InterPro"/>
</dbReference>
<dbReference type="GO" id="GO:0032153">
    <property type="term" value="C:cell division site"/>
    <property type="evidence" value="ECO:0007669"/>
    <property type="project" value="TreeGrafter"/>
</dbReference>
<dbReference type="GO" id="GO:0009252">
    <property type="term" value="P:peptidoglycan biosynthetic process"/>
    <property type="evidence" value="ECO:0007669"/>
    <property type="project" value="UniProtKB-KW"/>
</dbReference>
<sequence length="416" mass="44181">MAVNLRVPKIKFARANSSDSTYSPIATYYMILVAALMLAGFGVIMTFSATAVHNISMELNPYLVFSRNVVITLVSLIAAVAASRFRPTTIRRWSWALFLAALVFQLMVVPFGYAQGGNQNWVRIPVINQMIQPSELLKLATCLMLAQVLANLGERVNNWKAVAVGVGLPAVASLGAVMLGHDMGTALIFLAITVGALWVAGAPLKWFGAIGLAGLAASAVLVMMNPSRLRRVMEILPGLGSAPDPSAPTQTAQGLWALGSGGLIGLGPGASRAKWNYLQEAESDFILAIVGEEFGLIGTLTLVVTLGVLVWGTLRLASHSPDAFVRIASGGIAAWLIFQGFVNIGSVTGLTPVIGVPFPLVSYGGSAFLFTALAIGVLLAFARSEAGLTGWWRNRAETGPRDPRVAPKRTRVRRTR</sequence>
<feature type="transmembrane region" description="Helical" evidence="18">
    <location>
        <begin position="28"/>
        <end position="52"/>
    </location>
</feature>
<evidence type="ECO:0000256" key="2">
    <source>
        <dbReference type="ARBA" id="ARBA00004752"/>
    </source>
</evidence>
<dbReference type="PANTHER" id="PTHR30474:SF2">
    <property type="entry name" value="PEPTIDOGLYCAN GLYCOSYLTRANSFERASE FTSW-RELATED"/>
    <property type="match status" value="1"/>
</dbReference>
<dbReference type="RefSeq" id="WP_350257566.1">
    <property type="nucleotide sequence ID" value="NZ_CP138335.1"/>
</dbReference>
<comment type="subcellular location">
    <subcellularLocation>
        <location evidence="1">Membrane</location>
        <topology evidence="1">Multi-pass membrane protein</topology>
    </subcellularLocation>
</comment>
<feature type="transmembrane region" description="Helical" evidence="18">
    <location>
        <begin position="95"/>
        <end position="114"/>
    </location>
</feature>
<protein>
    <recommendedName>
        <fullName evidence="13">Probable peptidoglycan glycosyltransferase FtsW</fullName>
        <ecNumber evidence="15">2.4.99.28</ecNumber>
    </recommendedName>
    <alternativeName>
        <fullName evidence="14">Cell division protein FtsW</fullName>
    </alternativeName>
    <alternativeName>
        <fullName evidence="11">Cell wall polymerase</fullName>
    </alternativeName>
    <alternativeName>
        <fullName evidence="10">Peptidoglycan polymerase</fullName>
    </alternativeName>
</protein>
<accession>A0AAU7V4K7</accession>
<keyword evidence="6" id="KW-0133">Cell shape</keyword>
<comment type="pathway">
    <text evidence="2">Cell wall biogenesis; peptidoglycan biosynthesis.</text>
</comment>
<dbReference type="GO" id="GO:0008360">
    <property type="term" value="P:regulation of cell shape"/>
    <property type="evidence" value="ECO:0007669"/>
    <property type="project" value="UniProtKB-KW"/>
</dbReference>
<evidence type="ECO:0000256" key="7">
    <source>
        <dbReference type="ARBA" id="ARBA00022984"/>
    </source>
</evidence>
<dbReference type="InterPro" id="IPR001182">
    <property type="entry name" value="FtsW/RodA"/>
</dbReference>